<dbReference type="SUPFAM" id="SSF53335">
    <property type="entry name" value="S-adenosyl-L-methionine-dependent methyltransferases"/>
    <property type="match status" value="1"/>
</dbReference>
<dbReference type="InterPro" id="IPR016843">
    <property type="entry name" value="S-AdoMet-dep_Ade-MeTrfase_prd"/>
</dbReference>
<feature type="domain" description="DNA methylase adenine-specific" evidence="1">
    <location>
        <begin position="99"/>
        <end position="292"/>
    </location>
</feature>
<dbReference type="InterPro" id="IPR048375">
    <property type="entry name" value="YtxK-like_N"/>
</dbReference>
<dbReference type="InterPro" id="IPR052933">
    <property type="entry name" value="DNA_Protect_Modify"/>
</dbReference>
<keyword evidence="4" id="KW-1185">Reference proteome</keyword>
<dbReference type="InterPro" id="IPR029063">
    <property type="entry name" value="SAM-dependent_MTases_sf"/>
</dbReference>
<name>A0ABT8GQU6_9BACL</name>
<dbReference type="Pfam" id="PF02384">
    <property type="entry name" value="N6_Mtase"/>
    <property type="match status" value="1"/>
</dbReference>
<dbReference type="GO" id="GO:0008168">
    <property type="term" value="F:methyltransferase activity"/>
    <property type="evidence" value="ECO:0007669"/>
    <property type="project" value="UniProtKB-KW"/>
</dbReference>
<keyword evidence="3" id="KW-0808">Transferase</keyword>
<gene>
    <name evidence="3" type="ORF">QYB95_09060</name>
</gene>
<dbReference type="Pfam" id="PF21106">
    <property type="entry name" value="YtxK_like"/>
    <property type="match status" value="1"/>
</dbReference>
<accession>A0ABT8GQU6</accession>
<dbReference type="Gene3D" id="3.40.50.150">
    <property type="entry name" value="Vaccinia Virus protein VP39"/>
    <property type="match status" value="1"/>
</dbReference>
<dbReference type="InterPro" id="IPR003356">
    <property type="entry name" value="DNA_methylase_A-5"/>
</dbReference>
<evidence type="ECO:0000313" key="4">
    <source>
        <dbReference type="Proteomes" id="UP001172743"/>
    </source>
</evidence>
<comment type="caution">
    <text evidence="3">The sequence shown here is derived from an EMBL/GenBank/DDBJ whole genome shotgun (WGS) entry which is preliminary data.</text>
</comment>
<organism evidence="3 4">
    <name type="scientific">Ureibacillus aquaedulcis</name>
    <dbReference type="NCBI Taxonomy" id="3058421"/>
    <lineage>
        <taxon>Bacteria</taxon>
        <taxon>Bacillati</taxon>
        <taxon>Bacillota</taxon>
        <taxon>Bacilli</taxon>
        <taxon>Bacillales</taxon>
        <taxon>Caryophanaceae</taxon>
        <taxon>Ureibacillus</taxon>
    </lineage>
</organism>
<evidence type="ECO:0000259" key="1">
    <source>
        <dbReference type="Pfam" id="PF02384"/>
    </source>
</evidence>
<dbReference type="CDD" id="cd02440">
    <property type="entry name" value="AdoMet_MTases"/>
    <property type="match status" value="1"/>
</dbReference>
<dbReference type="PANTHER" id="PTHR41313">
    <property type="entry name" value="ADENINE-SPECIFIC METHYLTRANSFERASE"/>
    <property type="match status" value="1"/>
</dbReference>
<feature type="domain" description="YtxK-like N-terminal helical" evidence="2">
    <location>
        <begin position="44"/>
        <end position="66"/>
    </location>
</feature>
<reference evidence="3" key="1">
    <citation type="submission" date="2023-07" db="EMBL/GenBank/DDBJ databases">
        <title>Ureibacillus sp. isolated from freshwater well.</title>
        <authorList>
            <person name="Kirdat K."/>
            <person name="Bhatt A."/>
            <person name="Teware R."/>
            <person name="Bhavsar Y."/>
            <person name="Yadav A."/>
        </authorList>
    </citation>
    <scope>NUCLEOTIDE SEQUENCE</scope>
    <source>
        <strain evidence="3">BA0131</strain>
    </source>
</reference>
<sequence length="309" mass="35132">MEKFEQIFSFINEKAEKYEKTDGRSFLDGVLQSLEDVLEGKEPWTFEDATKEEVRKAIQIAILKGMRKASQPNHQMTPDTLGLLVGYFVEQFFEEQLRTNSISILDPALGTGNLLFTVMNLLDGKVSATGIEVDELLIRLAADSAELIEQPVELYHQDALQKMLVDPVDAVVCDLPVGYYPNEEVAVDYELCAHEGMSYAHHLFIEQSINHTKEGGYLFFLIPANMFESEQSKELHKFLKKSAWIQAVIQLPENLFASKAHEKSILILQKQAKSLKAPREVLLAKVPNMSNKEALSMFFEKVQMWKESK</sequence>
<dbReference type="Proteomes" id="UP001172743">
    <property type="component" value="Unassembled WGS sequence"/>
</dbReference>
<dbReference type="GO" id="GO:0032259">
    <property type="term" value="P:methylation"/>
    <property type="evidence" value="ECO:0007669"/>
    <property type="project" value="UniProtKB-KW"/>
</dbReference>
<dbReference type="RefSeq" id="WP_301138016.1">
    <property type="nucleotide sequence ID" value="NZ_JAUHTQ010000005.1"/>
</dbReference>
<proteinExistence type="predicted"/>
<protein>
    <submittedName>
        <fullName evidence="3">Class I SAM-dependent methyltransferase</fullName>
    </submittedName>
</protein>
<dbReference type="PIRSF" id="PIRSF026567">
    <property type="entry name" value="Adenine_mtase_bact_prd"/>
    <property type="match status" value="1"/>
</dbReference>
<dbReference type="PRINTS" id="PR00507">
    <property type="entry name" value="N12N6MTFRASE"/>
</dbReference>
<dbReference type="EMBL" id="JAUHTQ010000005">
    <property type="protein sequence ID" value="MDN4493681.1"/>
    <property type="molecule type" value="Genomic_DNA"/>
</dbReference>
<evidence type="ECO:0000313" key="3">
    <source>
        <dbReference type="EMBL" id="MDN4493681.1"/>
    </source>
</evidence>
<dbReference type="PANTHER" id="PTHR41313:SF1">
    <property type="entry name" value="DNA METHYLASE ADENINE-SPECIFIC DOMAIN-CONTAINING PROTEIN"/>
    <property type="match status" value="1"/>
</dbReference>
<evidence type="ECO:0000259" key="2">
    <source>
        <dbReference type="Pfam" id="PF21106"/>
    </source>
</evidence>
<keyword evidence="3" id="KW-0489">Methyltransferase</keyword>